<dbReference type="PANTHER" id="PTHR38681:SF1">
    <property type="entry name" value="RETROVIRUS-RELATED POL POLYPROTEIN FROM TRANSPOSON 412-LIKE PROTEIN"/>
    <property type="match status" value="1"/>
</dbReference>
<dbReference type="PANTHER" id="PTHR38681">
    <property type="entry name" value="RETROVIRUS-RELATED POL POLYPROTEIN FROM TRANSPOSON 412-LIKE PROTEIN-RELATED"/>
    <property type="match status" value="1"/>
</dbReference>
<dbReference type="Proteomes" id="UP000762676">
    <property type="component" value="Unassembled WGS sequence"/>
</dbReference>
<accession>A0AAV4JK02</accession>
<dbReference type="EMBL" id="BMAT01003295">
    <property type="protein sequence ID" value="GFS23088.1"/>
    <property type="molecule type" value="Genomic_DNA"/>
</dbReference>
<feature type="compositionally biased region" description="Polar residues" evidence="1">
    <location>
        <begin position="227"/>
        <end position="240"/>
    </location>
</feature>
<feature type="compositionally biased region" description="Polar residues" evidence="1">
    <location>
        <begin position="24"/>
        <end position="33"/>
    </location>
</feature>
<reference evidence="2 3" key="1">
    <citation type="journal article" date="2021" name="Elife">
        <title>Chloroplast acquisition without the gene transfer in kleptoplastic sea slugs, Plakobranchus ocellatus.</title>
        <authorList>
            <person name="Maeda T."/>
            <person name="Takahashi S."/>
            <person name="Yoshida T."/>
            <person name="Shimamura S."/>
            <person name="Takaki Y."/>
            <person name="Nagai Y."/>
            <person name="Toyoda A."/>
            <person name="Suzuki Y."/>
            <person name="Arimoto A."/>
            <person name="Ishii H."/>
            <person name="Satoh N."/>
            <person name="Nishiyama T."/>
            <person name="Hasebe M."/>
            <person name="Maruyama T."/>
            <person name="Minagawa J."/>
            <person name="Obokata J."/>
            <person name="Shigenobu S."/>
        </authorList>
    </citation>
    <scope>NUCLEOTIDE SEQUENCE [LARGE SCALE GENOMIC DNA]</scope>
</reference>
<feature type="compositionally biased region" description="Polar residues" evidence="1">
    <location>
        <begin position="1"/>
        <end position="11"/>
    </location>
</feature>
<keyword evidence="3" id="KW-1185">Reference proteome</keyword>
<evidence type="ECO:0000256" key="1">
    <source>
        <dbReference type="SAM" id="MobiDB-lite"/>
    </source>
</evidence>
<protein>
    <submittedName>
        <fullName evidence="2">Pol polyprotein</fullName>
    </submittedName>
</protein>
<evidence type="ECO:0000313" key="2">
    <source>
        <dbReference type="EMBL" id="GFS23088.1"/>
    </source>
</evidence>
<evidence type="ECO:0000313" key="3">
    <source>
        <dbReference type="Proteomes" id="UP000762676"/>
    </source>
</evidence>
<gene>
    <name evidence="2" type="ORF">ElyMa_001631300</name>
</gene>
<sequence>MLGRASDQNNKGGLKRQRRQQQRWTEATATSTAKVGRSDVNSKGGPKRHKQQRWAEATSPVKVNRSDVNSKEFVATIEAELVYGSALRITSEFLQPRDARTVEPDLPFLKHLQKTMRSVQPPAPQFHGQPPVYVPASLASSKFVYVRRDSHRHPLQRPYDGPYRVLNKSDKFFTVEVKGRAETISIDRLKAAFVTQLTTCGDNKRDPLSAKTPPSSQSETALPPPSNSIAPSVANPVTKTRSGRIVRVPLRFR</sequence>
<feature type="region of interest" description="Disordered" evidence="1">
    <location>
        <begin position="200"/>
        <end position="241"/>
    </location>
</feature>
<comment type="caution">
    <text evidence="2">The sequence shown here is derived from an EMBL/GenBank/DDBJ whole genome shotgun (WGS) entry which is preliminary data.</text>
</comment>
<organism evidence="2 3">
    <name type="scientific">Elysia marginata</name>
    <dbReference type="NCBI Taxonomy" id="1093978"/>
    <lineage>
        <taxon>Eukaryota</taxon>
        <taxon>Metazoa</taxon>
        <taxon>Spiralia</taxon>
        <taxon>Lophotrochozoa</taxon>
        <taxon>Mollusca</taxon>
        <taxon>Gastropoda</taxon>
        <taxon>Heterobranchia</taxon>
        <taxon>Euthyneura</taxon>
        <taxon>Panpulmonata</taxon>
        <taxon>Sacoglossa</taxon>
        <taxon>Placobranchoidea</taxon>
        <taxon>Plakobranchidae</taxon>
        <taxon>Elysia</taxon>
    </lineage>
</organism>
<dbReference type="AlphaFoldDB" id="A0AAV4JK02"/>
<name>A0AAV4JK02_9GAST</name>
<feature type="region of interest" description="Disordered" evidence="1">
    <location>
        <begin position="1"/>
        <end position="62"/>
    </location>
</feature>
<proteinExistence type="predicted"/>